<dbReference type="GO" id="GO:0009401">
    <property type="term" value="P:phosphoenolpyruvate-dependent sugar phosphotransferase system"/>
    <property type="evidence" value="ECO:0007669"/>
    <property type="project" value="UniProtKB-KW"/>
</dbReference>
<dbReference type="SUPFAM" id="SSF52794">
    <property type="entry name" value="PTS system IIB component-like"/>
    <property type="match status" value="1"/>
</dbReference>
<dbReference type="Pfam" id="PF02302">
    <property type="entry name" value="PTS_IIB"/>
    <property type="match status" value="1"/>
</dbReference>
<dbReference type="AlphaFoldDB" id="A0A7X0WZA7"/>
<evidence type="ECO:0000256" key="1">
    <source>
        <dbReference type="ARBA" id="ARBA00022448"/>
    </source>
</evidence>
<reference evidence="9 10" key="1">
    <citation type="submission" date="2020-03" db="EMBL/GenBank/DDBJ databases">
        <title>Soil Listeria distribution.</title>
        <authorList>
            <person name="Liao J."/>
            <person name="Wiedmann M."/>
        </authorList>
    </citation>
    <scope>NUCLEOTIDE SEQUENCE [LARGE SCALE GENOMIC DNA]</scope>
    <source>
        <strain evidence="9 10">FSL L7-1560</strain>
    </source>
</reference>
<feature type="modified residue" description="Phosphocysteine; by EIIA" evidence="7">
    <location>
        <position position="8"/>
    </location>
</feature>
<name>A0A7X0WZA7_LISSE</name>
<evidence type="ECO:0000256" key="2">
    <source>
        <dbReference type="ARBA" id="ARBA00022553"/>
    </source>
</evidence>
<evidence type="ECO:0000256" key="7">
    <source>
        <dbReference type="PROSITE-ProRule" id="PRU00423"/>
    </source>
</evidence>
<dbReference type="PANTHER" id="PTHR34581:SF2">
    <property type="entry name" value="PTS SYSTEM N,N'-DIACETYLCHITOBIOSE-SPECIFIC EIIB COMPONENT"/>
    <property type="match status" value="1"/>
</dbReference>
<dbReference type="EMBL" id="JAARRG010000001">
    <property type="protein sequence ID" value="MBC1484695.1"/>
    <property type="molecule type" value="Genomic_DNA"/>
</dbReference>
<dbReference type="PANTHER" id="PTHR34581">
    <property type="entry name" value="PTS SYSTEM N,N'-DIACETYLCHITOBIOSE-SPECIFIC EIIB COMPONENT"/>
    <property type="match status" value="1"/>
</dbReference>
<keyword evidence="2" id="KW-0597">Phosphoprotein</keyword>
<dbReference type="RefSeq" id="WP_003752684.1">
    <property type="nucleotide sequence ID" value="NZ_CP063071.1"/>
</dbReference>
<feature type="domain" description="PTS EIIB type-3" evidence="8">
    <location>
        <begin position="1"/>
        <end position="100"/>
    </location>
</feature>
<dbReference type="GO" id="GO:0008982">
    <property type="term" value="F:protein-N(PI)-phosphohistidine-sugar phosphotransferase activity"/>
    <property type="evidence" value="ECO:0007669"/>
    <property type="project" value="InterPro"/>
</dbReference>
<comment type="caution">
    <text evidence="9">The sequence shown here is derived from an EMBL/GenBank/DDBJ whole genome shotgun (WGS) entry which is preliminary data.</text>
</comment>
<evidence type="ECO:0000259" key="8">
    <source>
        <dbReference type="PROSITE" id="PS51100"/>
    </source>
</evidence>
<dbReference type="InterPro" id="IPR036095">
    <property type="entry name" value="PTS_EIIB-like_sf"/>
</dbReference>
<accession>A0A7X0WZA7</accession>
<dbReference type="InterPro" id="IPR051819">
    <property type="entry name" value="PTS_sugar-specific_EIIB"/>
</dbReference>
<keyword evidence="3 9" id="KW-0762">Sugar transport</keyword>
<evidence type="ECO:0000256" key="6">
    <source>
        <dbReference type="ARBA" id="ARBA00022777"/>
    </source>
</evidence>
<dbReference type="GO" id="GO:0016301">
    <property type="term" value="F:kinase activity"/>
    <property type="evidence" value="ECO:0007669"/>
    <property type="project" value="UniProtKB-KW"/>
</dbReference>
<keyword evidence="4" id="KW-0808">Transferase</keyword>
<keyword evidence="1" id="KW-0813">Transport</keyword>
<evidence type="ECO:0000313" key="9">
    <source>
        <dbReference type="EMBL" id="MBC1484695.1"/>
    </source>
</evidence>
<protein>
    <submittedName>
        <fullName evidence="9">PTS sugar transporter subunit IIB</fullName>
    </submittedName>
</protein>
<proteinExistence type="predicted"/>
<evidence type="ECO:0000256" key="3">
    <source>
        <dbReference type="ARBA" id="ARBA00022597"/>
    </source>
</evidence>
<dbReference type="Gene3D" id="3.40.50.2300">
    <property type="match status" value="1"/>
</dbReference>
<dbReference type="InterPro" id="IPR003501">
    <property type="entry name" value="PTS_EIIB_2/3"/>
</dbReference>
<evidence type="ECO:0000256" key="5">
    <source>
        <dbReference type="ARBA" id="ARBA00022683"/>
    </source>
</evidence>
<dbReference type="InterPro" id="IPR013012">
    <property type="entry name" value="PTS_EIIB_3"/>
</dbReference>
<keyword evidence="5" id="KW-0598">Phosphotransferase system</keyword>
<sequence>MKKIMLMCNAGMSTSVLVRKMERVAEERELEITIWAISETDFEKNWRQADVILLGPQVSYMKDKVTDVVNGTIPVTVIDVVDYGRMNGEKVLDVALNLLG</sequence>
<organism evidence="9 10">
    <name type="scientific">Listeria seeligeri</name>
    <dbReference type="NCBI Taxonomy" id="1640"/>
    <lineage>
        <taxon>Bacteria</taxon>
        <taxon>Bacillati</taxon>
        <taxon>Bacillota</taxon>
        <taxon>Bacilli</taxon>
        <taxon>Bacillales</taxon>
        <taxon>Listeriaceae</taxon>
        <taxon>Listeria</taxon>
    </lineage>
</organism>
<dbReference type="CDD" id="cd05564">
    <property type="entry name" value="PTS_IIB_chitobiose_lichenan"/>
    <property type="match status" value="1"/>
</dbReference>
<evidence type="ECO:0000256" key="4">
    <source>
        <dbReference type="ARBA" id="ARBA00022679"/>
    </source>
</evidence>
<evidence type="ECO:0000313" key="10">
    <source>
        <dbReference type="Proteomes" id="UP000523362"/>
    </source>
</evidence>
<dbReference type="Proteomes" id="UP000523362">
    <property type="component" value="Unassembled WGS sequence"/>
</dbReference>
<gene>
    <name evidence="9" type="ORF">HB897_00445</name>
</gene>
<keyword evidence="6" id="KW-0418">Kinase</keyword>
<dbReference type="PROSITE" id="PS51100">
    <property type="entry name" value="PTS_EIIB_TYPE_3"/>
    <property type="match status" value="1"/>
</dbReference>